<dbReference type="RefSeq" id="WP_136830179.1">
    <property type="nucleotide sequence ID" value="NZ_SWBM01000001.1"/>
</dbReference>
<protein>
    <submittedName>
        <fullName evidence="1">Uncharacterized protein</fullName>
    </submittedName>
</protein>
<dbReference type="OrthoDB" id="9857648at2"/>
<reference evidence="1 2" key="1">
    <citation type="journal article" date="2011" name="J. Microbiol.">
        <title>Bacillus kyonggiensis sp. nov., isolated from soil of a lettuce field.</title>
        <authorList>
            <person name="Dong K."/>
            <person name="Lee S."/>
        </authorList>
    </citation>
    <scope>NUCLEOTIDE SEQUENCE [LARGE SCALE GENOMIC DNA]</scope>
    <source>
        <strain evidence="1 2">NB22</strain>
    </source>
</reference>
<gene>
    <name evidence="1" type="ORF">FA727_06935</name>
</gene>
<evidence type="ECO:0000313" key="2">
    <source>
        <dbReference type="Proteomes" id="UP000307756"/>
    </source>
</evidence>
<dbReference type="AlphaFoldDB" id="A0A4U1D9N0"/>
<dbReference type="Proteomes" id="UP000307756">
    <property type="component" value="Unassembled WGS sequence"/>
</dbReference>
<sequence>MKQPKIKIFGQIYKVIQIEFDKKNGKIDKIVYQVSINQYKTVFRSNEMITKSLTSNYKINEPTIHPYYSYAYAPDLESLLVKNTFKK</sequence>
<comment type="caution">
    <text evidence="1">The sequence shown here is derived from an EMBL/GenBank/DDBJ whole genome shotgun (WGS) entry which is preliminary data.</text>
</comment>
<dbReference type="EMBL" id="SWBM01000001">
    <property type="protein sequence ID" value="TKC19269.1"/>
    <property type="molecule type" value="Genomic_DNA"/>
</dbReference>
<keyword evidence="2" id="KW-1185">Reference proteome</keyword>
<organism evidence="1 2">
    <name type="scientific">Robertmurraya kyonggiensis</name>
    <dbReference type="NCBI Taxonomy" id="1037680"/>
    <lineage>
        <taxon>Bacteria</taxon>
        <taxon>Bacillati</taxon>
        <taxon>Bacillota</taxon>
        <taxon>Bacilli</taxon>
        <taxon>Bacillales</taxon>
        <taxon>Bacillaceae</taxon>
        <taxon>Robertmurraya</taxon>
    </lineage>
</organism>
<evidence type="ECO:0000313" key="1">
    <source>
        <dbReference type="EMBL" id="TKC19269.1"/>
    </source>
</evidence>
<accession>A0A4U1D9N0</accession>
<proteinExistence type="predicted"/>
<name>A0A4U1D9N0_9BACI</name>